<comment type="caution">
    <text evidence="4">The sequence shown here is derived from an EMBL/GenBank/DDBJ whole genome shotgun (WGS) entry which is preliminary data.</text>
</comment>
<dbReference type="InterPro" id="IPR027417">
    <property type="entry name" value="P-loop_NTPase"/>
</dbReference>
<name>A0AAN8QVB2_9TELE</name>
<dbReference type="PANTHER" id="PTHR14919">
    <property type="entry name" value="KPL2-RELATED"/>
    <property type="match status" value="1"/>
</dbReference>
<feature type="coiled-coil region" evidence="1">
    <location>
        <begin position="318"/>
        <end position="378"/>
    </location>
</feature>
<feature type="compositionally biased region" description="Basic residues" evidence="2">
    <location>
        <begin position="1315"/>
        <end position="1325"/>
    </location>
</feature>
<dbReference type="GO" id="GO:0002177">
    <property type="term" value="C:manchette"/>
    <property type="evidence" value="ECO:0007669"/>
    <property type="project" value="TreeGrafter"/>
</dbReference>
<dbReference type="Pfam" id="PF06294">
    <property type="entry name" value="CH_2"/>
    <property type="match status" value="1"/>
</dbReference>
<dbReference type="GO" id="GO:0007288">
    <property type="term" value="P:sperm axoneme assembly"/>
    <property type="evidence" value="ECO:0007669"/>
    <property type="project" value="TreeGrafter"/>
</dbReference>
<dbReference type="InterPro" id="IPR036872">
    <property type="entry name" value="CH_dom_sf"/>
</dbReference>
<feature type="compositionally biased region" description="Basic and acidic residues" evidence="2">
    <location>
        <begin position="1204"/>
        <end position="1228"/>
    </location>
</feature>
<feature type="region of interest" description="Disordered" evidence="2">
    <location>
        <begin position="639"/>
        <end position="678"/>
    </location>
</feature>
<keyword evidence="5" id="KW-1185">Reference proteome</keyword>
<organism evidence="4 5">
    <name type="scientific">Coregonus suidteri</name>
    <dbReference type="NCBI Taxonomy" id="861788"/>
    <lineage>
        <taxon>Eukaryota</taxon>
        <taxon>Metazoa</taxon>
        <taxon>Chordata</taxon>
        <taxon>Craniata</taxon>
        <taxon>Vertebrata</taxon>
        <taxon>Euteleostomi</taxon>
        <taxon>Actinopterygii</taxon>
        <taxon>Neopterygii</taxon>
        <taxon>Teleostei</taxon>
        <taxon>Protacanthopterygii</taxon>
        <taxon>Salmoniformes</taxon>
        <taxon>Salmonidae</taxon>
        <taxon>Coregoninae</taxon>
        <taxon>Coregonus</taxon>
    </lineage>
</organism>
<dbReference type="InterPro" id="IPR052634">
    <property type="entry name" value="Sperm_flagellar-bone_growth"/>
</dbReference>
<dbReference type="InterPro" id="IPR010441">
    <property type="entry name" value="CH_2"/>
</dbReference>
<dbReference type="InterPro" id="IPR054517">
    <property type="entry name" value="SPEF2_D5"/>
</dbReference>
<feature type="region of interest" description="Disordered" evidence="2">
    <location>
        <begin position="1278"/>
        <end position="1346"/>
    </location>
</feature>
<feature type="region of interest" description="Disordered" evidence="2">
    <location>
        <begin position="1199"/>
        <end position="1256"/>
    </location>
</feature>
<feature type="compositionally biased region" description="Low complexity" evidence="2">
    <location>
        <begin position="940"/>
        <end position="949"/>
    </location>
</feature>
<evidence type="ECO:0000313" key="4">
    <source>
        <dbReference type="EMBL" id="KAK6312726.1"/>
    </source>
</evidence>
<dbReference type="SUPFAM" id="SSF52540">
    <property type="entry name" value="P-loop containing nucleoside triphosphate hydrolases"/>
    <property type="match status" value="1"/>
</dbReference>
<dbReference type="Gene3D" id="1.10.418.10">
    <property type="entry name" value="Calponin-like domain"/>
    <property type="match status" value="1"/>
</dbReference>
<dbReference type="PANTHER" id="PTHR14919:SF0">
    <property type="entry name" value="SPERM FLAGELLAR PROTEIN 2"/>
    <property type="match status" value="1"/>
</dbReference>
<dbReference type="PROSITE" id="PS50021">
    <property type="entry name" value="CH"/>
    <property type="match status" value="1"/>
</dbReference>
<dbReference type="Pfam" id="PF22946">
    <property type="entry name" value="SPEF2_D5"/>
    <property type="match status" value="1"/>
</dbReference>
<feature type="region of interest" description="Disordered" evidence="2">
    <location>
        <begin position="912"/>
        <end position="979"/>
    </location>
</feature>
<evidence type="ECO:0000313" key="5">
    <source>
        <dbReference type="Proteomes" id="UP001356427"/>
    </source>
</evidence>
<dbReference type="GO" id="GO:0097225">
    <property type="term" value="C:sperm midpiece"/>
    <property type="evidence" value="ECO:0007669"/>
    <property type="project" value="TreeGrafter"/>
</dbReference>
<evidence type="ECO:0000256" key="1">
    <source>
        <dbReference type="SAM" id="Coils"/>
    </source>
</evidence>
<evidence type="ECO:0000256" key="2">
    <source>
        <dbReference type="SAM" id="MobiDB-lite"/>
    </source>
</evidence>
<gene>
    <name evidence="4" type="ORF">J4Q44_G00160730</name>
</gene>
<dbReference type="Pfam" id="PF24082">
    <property type="entry name" value="SPEF2_C"/>
    <property type="match status" value="1"/>
</dbReference>
<reference evidence="4 5" key="1">
    <citation type="submission" date="2021-04" db="EMBL/GenBank/DDBJ databases">
        <authorList>
            <person name="De Guttry C."/>
            <person name="Zahm M."/>
            <person name="Klopp C."/>
            <person name="Cabau C."/>
            <person name="Louis A."/>
            <person name="Berthelot C."/>
            <person name="Parey E."/>
            <person name="Roest Crollius H."/>
            <person name="Montfort J."/>
            <person name="Robinson-Rechavi M."/>
            <person name="Bucao C."/>
            <person name="Bouchez O."/>
            <person name="Gislard M."/>
            <person name="Lluch J."/>
            <person name="Milhes M."/>
            <person name="Lampietro C."/>
            <person name="Lopez Roques C."/>
            <person name="Donnadieu C."/>
            <person name="Braasch I."/>
            <person name="Desvignes T."/>
            <person name="Postlethwait J."/>
            <person name="Bobe J."/>
            <person name="Wedekind C."/>
            <person name="Guiguen Y."/>
        </authorList>
    </citation>
    <scope>NUCLEOTIDE SEQUENCE [LARGE SCALE GENOMIC DNA]</scope>
    <source>
        <strain evidence="4">Cs_M1</strain>
        <tissue evidence="4">Blood</tissue>
    </source>
</reference>
<feature type="domain" description="Calponin-homology (CH)" evidence="3">
    <location>
        <begin position="1"/>
        <end position="105"/>
    </location>
</feature>
<feature type="compositionally biased region" description="Acidic residues" evidence="2">
    <location>
        <begin position="639"/>
        <end position="649"/>
    </location>
</feature>
<feature type="region of interest" description="Disordered" evidence="2">
    <location>
        <begin position="1681"/>
        <end position="1702"/>
    </location>
</feature>
<accession>A0AAN8QVB2</accession>
<keyword evidence="1" id="KW-0175">Coiled coil</keyword>
<dbReference type="InterPro" id="IPR056199">
    <property type="entry name" value="SPEF2_C"/>
</dbReference>
<dbReference type="Pfam" id="PF00406">
    <property type="entry name" value="ADK"/>
    <property type="match status" value="1"/>
</dbReference>
<dbReference type="InterPro" id="IPR001715">
    <property type="entry name" value="CH_dom"/>
</dbReference>
<dbReference type="Gene3D" id="3.40.50.300">
    <property type="entry name" value="P-loop containing nucleotide triphosphate hydrolases"/>
    <property type="match status" value="1"/>
</dbReference>
<feature type="compositionally biased region" description="Polar residues" evidence="2">
    <location>
        <begin position="917"/>
        <end position="927"/>
    </location>
</feature>
<proteinExistence type="predicted"/>
<dbReference type="EMBL" id="JAGTTL010000014">
    <property type="protein sequence ID" value="KAK6312726.1"/>
    <property type="molecule type" value="Genomic_DNA"/>
</dbReference>
<protein>
    <recommendedName>
        <fullName evidence="3">Calponin-homology (CH) domain-containing protein</fullName>
    </recommendedName>
</protein>
<dbReference type="GO" id="GO:0005737">
    <property type="term" value="C:cytoplasm"/>
    <property type="evidence" value="ECO:0007669"/>
    <property type="project" value="UniProtKB-ARBA"/>
</dbReference>
<evidence type="ECO:0000259" key="3">
    <source>
        <dbReference type="PROSITE" id="PS50021"/>
    </source>
</evidence>
<feature type="region of interest" description="Disordered" evidence="2">
    <location>
        <begin position="736"/>
        <end position="770"/>
    </location>
</feature>
<dbReference type="Proteomes" id="UP001356427">
    <property type="component" value="Unassembled WGS sequence"/>
</dbReference>
<feature type="compositionally biased region" description="Pro residues" evidence="2">
    <location>
        <begin position="1326"/>
        <end position="1338"/>
    </location>
</feature>
<sequence length="1801" mass="204004">MSDILCRWLNVELRLSKYVDPRSFSKDFANGYLIGEVLHKYQLQEDFDLFLKSNTANSKLNNFTLMEPTLQLLGVSFDLSMAQAVMREQHGAATRLLYQLFILLQKKKKAGLTGTAMEAMQPAATACLHRVENDIYSERLRTVVKREADLKLQKIALKYEIKGREIYDKSVMAHSVKEQKQQKVQEVMRLQDIEKHRHARRKQHEIMTRIQTAIIQIPKPPPNQTLKALEKQQQNRKMQEAQKVHMEIAQFEKNRKKLSPAGGFGTSSLSAQQMSSFHTEAPRSHGSQLQRPEELARVNSEYIQKIRQRLEEDAAARQQREKRRRRVLVEQLKAHEAQEEALREEQLVERLTRQSQLERRLAVQLMQLRQQKDVLRQNRVFRERQYQEQRLRDFQEALEREAALARQASLDHAEETRKEMEVHNRIAAERAQARYRKHFDSCREMLEQIVDLATKAGEYRLLTGNLIPGKLMREWKELLFCGKPLYDSGSLEELPADPTPEQFIEVEKQEILNNQDYDEYMSMTGEWTWPEEGEAKPPPSNNNILGHVVLRLQTIVNPPKPDTLPPFFPRFTLKACVLGKLFSGKSTCLTRIAQVHHIHVLSANVLIQEALAAHQLGELGCESTESGETLSTKDIDQMETDTEMEEESSQDSVEPLAQEPQQQGAKKKPKARTALSVRAQHGAGVENFLRKGRSVPDELLVDIVVEAIRAIPADSGWILDGFPVDLTQAKLLEKALGGSDPGKERKRRNKRSILSVDSNAPKDPPPPSPVLDLALLLDVSDDHVLDRVAKQACKEESSGQAGAGAGAGEESCAPAREHNVVIARDKSLEKRQIQHRITAFQDTWPKLEKWFSGKQSILVRLIAEMSEDMLFRKVESILYQAMMQSEKGEEVVLDSGKAPAVSPPLVQVAPVAAPAPTESTSTLTQEGLTPAVKRSRSKSNSRSPKGSQSNIEKNTSEGKDVHRKLSKSGSGGAGGRSRKLSIASSFENSHGGKTSPTEPFAPTPGSAHWVYVDEPLPKEIPEYLVPYWENVCNSYVTNVKAVMQNLRTERILIIHHLFNIREEFKQYLRRPDLKQEFVSQWQQDYNSIPKDMRDDEDTKAELHQRLDDLRERLWDICDKRKEEAGQERAAVMCDGWLEDHTAVLINHFSTLMQVEVDRFQDSLRLLRDYYTGMYRQVLPEAGPEFTCIPLLDIVALEEPGTQTDKSKSSERVTKSAGKRDTGGDEKKTSKVVPLIPRRPPSTEVASTKQKGFQDPDEKLLHDIYQTALTAINNMVSAEAAQREAEESEEAQQQMDRERLQRMSQASAAAANSGKDKKKAGTRKKGPPSPAQEPSPPPPPEEDSEEVCRRAIRTKIRQEYAAALDHEDSAVKVRVELVKACALCMVRGLHRRAEQAFRTMEEWLGARFLAEMNSIDQLADVVRHHIESAAKLQCELMLVCTDFFLNGDIRVVVSPPPPPRPAPLELPIDSTLTILQLEAFYHQLRKVAPTGVQCSTDFWEILQELTSLNMGTNALPDPWMHISETQLMELVSMLTQDTEMLDWRQFLLSAALPWPTPTLPQLVQVLARFNMADTGTTGSLTEEQYLQVELWFPSERALPIPEDLSEPLPYDRLANLRKFFFLLFADPDCSPARVDYVTMLLYFAAHPDPVQGFVRALSVLMGHPLRHHSSSKLLKSVPYMEEGLSESTEQEEEVETEGGPRGDEGVSIPALLRAICHGGARGACHNRFRPNWKSPEEYKEDFVKVYRELGYKVEDKIPFSILSQHPVIQDLIEGSAQYQLIDIHQALQVQQSEGEPLSLAVS</sequence>